<dbReference type="InterPro" id="IPR001077">
    <property type="entry name" value="COMT_C"/>
</dbReference>
<evidence type="ECO:0000313" key="7">
    <source>
        <dbReference type="Proteomes" id="UP001138500"/>
    </source>
</evidence>
<dbReference type="InterPro" id="IPR029063">
    <property type="entry name" value="SAM-dependent_MTases_sf"/>
</dbReference>
<feature type="active site" description="Proton acceptor" evidence="4">
    <location>
        <position position="319"/>
    </location>
</feature>
<organism evidence="6 7">
    <name type="scientific">Teratosphaeria destructans</name>
    <dbReference type="NCBI Taxonomy" id="418781"/>
    <lineage>
        <taxon>Eukaryota</taxon>
        <taxon>Fungi</taxon>
        <taxon>Dikarya</taxon>
        <taxon>Ascomycota</taxon>
        <taxon>Pezizomycotina</taxon>
        <taxon>Dothideomycetes</taxon>
        <taxon>Dothideomycetidae</taxon>
        <taxon>Mycosphaerellales</taxon>
        <taxon>Teratosphaeriaceae</taxon>
        <taxon>Teratosphaeria</taxon>
    </lineage>
</organism>
<keyword evidence="3" id="KW-0949">S-adenosyl-L-methionine</keyword>
<dbReference type="PROSITE" id="PS51683">
    <property type="entry name" value="SAM_OMT_II"/>
    <property type="match status" value="1"/>
</dbReference>
<proteinExistence type="predicted"/>
<dbReference type="SUPFAM" id="SSF53335">
    <property type="entry name" value="S-adenosyl-L-methionine-dependent methyltransferases"/>
    <property type="match status" value="1"/>
</dbReference>
<dbReference type="PIRSF" id="PIRSF005739">
    <property type="entry name" value="O-mtase"/>
    <property type="match status" value="1"/>
</dbReference>
<dbReference type="GO" id="GO:0008171">
    <property type="term" value="F:O-methyltransferase activity"/>
    <property type="evidence" value="ECO:0007669"/>
    <property type="project" value="InterPro"/>
</dbReference>
<keyword evidence="7" id="KW-1185">Reference proteome</keyword>
<dbReference type="InterPro" id="IPR036388">
    <property type="entry name" value="WH-like_DNA-bd_sf"/>
</dbReference>
<gene>
    <name evidence="6" type="ORF">Tdes44962_MAKER04278</name>
</gene>
<dbReference type="Gene3D" id="3.40.50.150">
    <property type="entry name" value="Vaccinia Virus protein VP39"/>
    <property type="match status" value="1"/>
</dbReference>
<evidence type="ECO:0000256" key="3">
    <source>
        <dbReference type="ARBA" id="ARBA00022691"/>
    </source>
</evidence>
<dbReference type="Gene3D" id="1.10.10.10">
    <property type="entry name" value="Winged helix-like DNA-binding domain superfamily/Winged helix DNA-binding domain"/>
    <property type="match status" value="1"/>
</dbReference>
<dbReference type="PANTHER" id="PTHR43712">
    <property type="entry name" value="PUTATIVE (AFU_ORTHOLOGUE AFUA_4G14580)-RELATED"/>
    <property type="match status" value="1"/>
</dbReference>
<reference evidence="6 7" key="1">
    <citation type="journal article" date="2018" name="IMA Fungus">
        <title>IMA Genome-F 10: Nine draft genome sequences of Claviceps purpurea s.lat., including C. arundinis, C. humidiphila, and C. cf. spartinae, pseudomolecules for the pitch canker pathogen Fusarium circinatum, draft genome of Davidsoniella eucalypti, Grosmannia galeiformis, Quambalaria eucalypti, and Teratosphaeria destructans.</title>
        <authorList>
            <person name="Wingfield B.D."/>
            <person name="Liu M."/>
            <person name="Nguyen H.D."/>
            <person name="Lane F.A."/>
            <person name="Morgan S.W."/>
            <person name="De Vos L."/>
            <person name="Wilken P.M."/>
            <person name="Duong T.A."/>
            <person name="Aylward J."/>
            <person name="Coetzee M.P."/>
            <person name="Dadej K."/>
            <person name="De Beer Z.W."/>
            <person name="Findlay W."/>
            <person name="Havenga M."/>
            <person name="Kolarik M."/>
            <person name="Menzies J.G."/>
            <person name="Naidoo K."/>
            <person name="Pochopski O."/>
            <person name="Shoukouhi P."/>
            <person name="Santana Q.C."/>
            <person name="Seifert K.A."/>
            <person name="Soal N."/>
            <person name="Steenkamp E.T."/>
            <person name="Tatham C.T."/>
            <person name="van der Nest M.A."/>
            <person name="Wingfield M.J."/>
        </authorList>
    </citation>
    <scope>NUCLEOTIDE SEQUENCE [LARGE SCALE GENOMIC DNA]</scope>
    <source>
        <strain evidence="6">CMW44962</strain>
    </source>
</reference>
<evidence type="ECO:0000313" key="6">
    <source>
        <dbReference type="EMBL" id="KAH9824597.1"/>
    </source>
</evidence>
<evidence type="ECO:0000256" key="4">
    <source>
        <dbReference type="PIRSR" id="PIRSR005739-1"/>
    </source>
</evidence>
<accession>A0A9W7W0J4</accession>
<name>A0A9W7W0J4_9PEZI</name>
<evidence type="ECO:0000256" key="2">
    <source>
        <dbReference type="ARBA" id="ARBA00022679"/>
    </source>
</evidence>
<dbReference type="InterPro" id="IPR016461">
    <property type="entry name" value="COMT-like"/>
</dbReference>
<dbReference type="PANTHER" id="PTHR43712:SF17">
    <property type="entry name" value="O-METHYLTRANSFERASE"/>
    <property type="match status" value="1"/>
</dbReference>
<keyword evidence="1" id="KW-0489">Methyltransferase</keyword>
<dbReference type="EMBL" id="RIBY02002134">
    <property type="protein sequence ID" value="KAH9824597.1"/>
    <property type="molecule type" value="Genomic_DNA"/>
</dbReference>
<evidence type="ECO:0000259" key="5">
    <source>
        <dbReference type="Pfam" id="PF00891"/>
    </source>
</evidence>
<dbReference type="GO" id="GO:0032259">
    <property type="term" value="P:methylation"/>
    <property type="evidence" value="ECO:0007669"/>
    <property type="project" value="UniProtKB-KW"/>
</dbReference>
<sequence length="412" mass="45308">MPAPSLSLAPALQRLDEAKAAYLAGGKGSVEAVLDAARALIAAGGDSSKPPAPKPSGEKPSDFMQRVMWSESVLSPILVVAVQLELFQKLRDAGISGIATDDLCLKSSYHKHQIERILRHLKATNVIDTNGPGVWRSTALSNGLAKPHFQNSILFCHYISRQAFNGYPEYFSRLSEEEPSKVPGPFQIGLQTDLPFFDYLGTHPPNGSYFNHFMKAYREGNTMWFEPELYPVAERLARDFDPSVHEAFLVDIGGGKGHDISAFAAAHPDHPGKLILQDQASVIAEVPGQNHPFTLHPHDFFTPQPIQHARTYFLHSILHDWGDEDCLRILHNLIPALKPGYSKVLFNEIVLVEASPSIKATAMDMMMLGHCDPAYERTEVAWRGLLEKGGLKVVRIFSTAGAAESVIEAEVA</sequence>
<evidence type="ECO:0000256" key="1">
    <source>
        <dbReference type="ARBA" id="ARBA00022603"/>
    </source>
</evidence>
<dbReference type="OrthoDB" id="2410195at2759"/>
<dbReference type="Proteomes" id="UP001138500">
    <property type="component" value="Unassembled WGS sequence"/>
</dbReference>
<keyword evidence="2" id="KW-0808">Transferase</keyword>
<comment type="caution">
    <text evidence="6">The sequence shown here is derived from an EMBL/GenBank/DDBJ whole genome shotgun (WGS) entry which is preliminary data.</text>
</comment>
<dbReference type="AlphaFoldDB" id="A0A9W7W0J4"/>
<reference evidence="6 7" key="2">
    <citation type="journal article" date="2021" name="Curr. Genet.">
        <title>Genetic response to nitrogen starvation in the aggressive Eucalyptus foliar pathogen Teratosphaeria destructans.</title>
        <authorList>
            <person name="Havenga M."/>
            <person name="Wingfield B.D."/>
            <person name="Wingfield M.J."/>
            <person name="Dreyer L.L."/>
            <person name="Roets F."/>
            <person name="Aylward J."/>
        </authorList>
    </citation>
    <scope>NUCLEOTIDE SEQUENCE [LARGE SCALE GENOMIC DNA]</scope>
    <source>
        <strain evidence="6">CMW44962</strain>
    </source>
</reference>
<protein>
    <submittedName>
        <fullName evidence="6">O-methyltransferase</fullName>
    </submittedName>
</protein>
<dbReference type="InterPro" id="IPR036390">
    <property type="entry name" value="WH_DNA-bd_sf"/>
</dbReference>
<dbReference type="Pfam" id="PF00891">
    <property type="entry name" value="Methyltransf_2"/>
    <property type="match status" value="1"/>
</dbReference>
<feature type="domain" description="O-methyltransferase C-terminal" evidence="5">
    <location>
        <begin position="248"/>
        <end position="390"/>
    </location>
</feature>
<dbReference type="SUPFAM" id="SSF46785">
    <property type="entry name" value="Winged helix' DNA-binding domain"/>
    <property type="match status" value="1"/>
</dbReference>